<dbReference type="STRING" id="398580.Dshi_2385"/>
<evidence type="ECO:0000256" key="4">
    <source>
        <dbReference type="PROSITE-ProRule" id="PRU00510"/>
    </source>
</evidence>
<dbReference type="Proteomes" id="UP000006833">
    <property type="component" value="Chromosome"/>
</dbReference>
<dbReference type="OrthoDB" id="1121111at2"/>
<dbReference type="AlphaFoldDB" id="A8LRU0"/>
<evidence type="ECO:0000256" key="1">
    <source>
        <dbReference type="ARBA" id="ARBA00022723"/>
    </source>
</evidence>
<keyword evidence="3" id="KW-0862">Zinc</keyword>
<reference evidence="7" key="1">
    <citation type="journal article" date="2010" name="ISME J.">
        <title>The complete genome sequence of the algal symbiont Dinoroseobacter shibae: a hitchhiker's guide to life in the sea.</title>
        <authorList>
            <person name="Wagner-Dobler I."/>
            <person name="Ballhausen B."/>
            <person name="Berger M."/>
            <person name="Brinkhoff T."/>
            <person name="Buchholz I."/>
            <person name="Bunk B."/>
            <person name="Cypionka H."/>
            <person name="Daniel R."/>
            <person name="Drepper T."/>
            <person name="Gerdts G."/>
            <person name="Hahnke S."/>
            <person name="Han C."/>
            <person name="Jahn D."/>
            <person name="Kalhoefer D."/>
            <person name="Kiss H."/>
            <person name="Klenk H.P."/>
            <person name="Kyrpides N."/>
            <person name="Liebl W."/>
            <person name="Liesegang H."/>
            <person name="Meincke L."/>
            <person name="Pati A."/>
            <person name="Petersen J."/>
            <person name="Piekarski T."/>
            <person name="Pommerenke C."/>
            <person name="Pradella S."/>
            <person name="Pukall R."/>
            <person name="Rabus R."/>
            <person name="Stackebrandt E."/>
            <person name="Thole S."/>
            <person name="Thompson L."/>
            <person name="Tielen P."/>
            <person name="Tomasch J."/>
            <person name="von Jan M."/>
            <person name="Wanphrut N."/>
            <person name="Wichels A."/>
            <person name="Zech H."/>
            <person name="Simon M."/>
        </authorList>
    </citation>
    <scope>NUCLEOTIDE SEQUENCE [LARGE SCALE GENOMIC DNA]</scope>
    <source>
        <strain evidence="7">DSM 16493 / NCIMB 14021 / DFL 12</strain>
    </source>
</reference>
<evidence type="ECO:0000259" key="5">
    <source>
        <dbReference type="Pfam" id="PF01258"/>
    </source>
</evidence>
<dbReference type="SUPFAM" id="SSF57716">
    <property type="entry name" value="Glucocorticoid receptor-like (DNA-binding domain)"/>
    <property type="match status" value="1"/>
</dbReference>
<evidence type="ECO:0000313" key="6">
    <source>
        <dbReference type="EMBL" id="ABV94121.1"/>
    </source>
</evidence>
<proteinExistence type="predicted"/>
<feature type="zinc finger region" description="dksA C4-type" evidence="4">
    <location>
        <begin position="91"/>
        <end position="115"/>
    </location>
</feature>
<dbReference type="HOGENOM" id="CLU_043144_3_3_5"/>
<keyword evidence="2" id="KW-0863">Zinc-finger</keyword>
<dbReference type="Gene3D" id="1.20.120.910">
    <property type="entry name" value="DksA, coiled-coil domain"/>
    <property type="match status" value="1"/>
</dbReference>
<gene>
    <name evidence="6" type="ordered locus">Dshi_2385</name>
</gene>
<dbReference type="RefSeq" id="WP_012179052.1">
    <property type="nucleotide sequence ID" value="NC_009952.1"/>
</dbReference>
<dbReference type="Pfam" id="PF01258">
    <property type="entry name" value="zf-dskA_traR"/>
    <property type="match status" value="1"/>
</dbReference>
<name>A8LRU0_DINSH</name>
<evidence type="ECO:0000256" key="3">
    <source>
        <dbReference type="ARBA" id="ARBA00022833"/>
    </source>
</evidence>
<accession>A8LRU0</accession>
<dbReference type="GO" id="GO:0008270">
    <property type="term" value="F:zinc ion binding"/>
    <property type="evidence" value="ECO:0007669"/>
    <property type="project" value="UniProtKB-KW"/>
</dbReference>
<protein>
    <recommendedName>
        <fullName evidence="5">Zinc finger DksA/TraR C4-type domain-containing protein</fullName>
    </recommendedName>
</protein>
<keyword evidence="1" id="KW-0479">Metal-binding</keyword>
<feature type="domain" description="Zinc finger DksA/TraR C4-type" evidence="5">
    <location>
        <begin position="86"/>
        <end position="116"/>
    </location>
</feature>
<sequence>MTDTPADAQTLARRYRAVLDAEMAQLVQASEDSGAARQTVELDQQSVGRLSRMDALQGQAMAAALEVRRRGRRARIVAALHRMETGEFGYCVDCGGFIGLPRLDVDPTTAECRDCKG</sequence>
<dbReference type="EMBL" id="CP000830">
    <property type="protein sequence ID" value="ABV94121.1"/>
    <property type="molecule type" value="Genomic_DNA"/>
</dbReference>
<dbReference type="InterPro" id="IPR000962">
    <property type="entry name" value="Znf_DskA_TraR"/>
</dbReference>
<dbReference type="PROSITE" id="PS51128">
    <property type="entry name" value="ZF_DKSA_2"/>
    <property type="match status" value="1"/>
</dbReference>
<keyword evidence="7" id="KW-1185">Reference proteome</keyword>
<evidence type="ECO:0000256" key="2">
    <source>
        <dbReference type="ARBA" id="ARBA00022771"/>
    </source>
</evidence>
<organism evidence="6 7">
    <name type="scientific">Dinoroseobacter shibae (strain DSM 16493 / NCIMB 14021 / DFL 12)</name>
    <dbReference type="NCBI Taxonomy" id="398580"/>
    <lineage>
        <taxon>Bacteria</taxon>
        <taxon>Pseudomonadati</taxon>
        <taxon>Pseudomonadota</taxon>
        <taxon>Alphaproteobacteria</taxon>
        <taxon>Rhodobacterales</taxon>
        <taxon>Roseobacteraceae</taxon>
        <taxon>Dinoroseobacter</taxon>
    </lineage>
</organism>
<evidence type="ECO:0000313" key="7">
    <source>
        <dbReference type="Proteomes" id="UP000006833"/>
    </source>
</evidence>
<dbReference type="KEGG" id="dsh:Dshi_2385"/>
<dbReference type="eggNOG" id="COG1734">
    <property type="taxonomic scope" value="Bacteria"/>
</dbReference>